<dbReference type="RefSeq" id="WP_057794589.1">
    <property type="nucleotide sequence ID" value="NZ_LAXJ01000017.1"/>
</dbReference>
<dbReference type="Pfam" id="PF07729">
    <property type="entry name" value="FCD"/>
    <property type="match status" value="1"/>
</dbReference>
<proteinExistence type="predicted"/>
<dbReference type="SMART" id="SM00345">
    <property type="entry name" value="HTH_GNTR"/>
    <property type="match status" value="1"/>
</dbReference>
<accession>A0A0T5NRY2</accession>
<protein>
    <submittedName>
        <fullName evidence="5">GntR family transcriptional regulator</fullName>
    </submittedName>
</protein>
<name>A0A0T5NRY2_9RHOB</name>
<dbReference type="InterPro" id="IPR036390">
    <property type="entry name" value="WH_DNA-bd_sf"/>
</dbReference>
<reference evidence="5 6" key="1">
    <citation type="submission" date="2015-04" db="EMBL/GenBank/DDBJ databases">
        <title>The draft genome sequence of Roseovarius sp.R12b.</title>
        <authorList>
            <person name="Li G."/>
            <person name="Lai Q."/>
            <person name="Shao Z."/>
            <person name="Yan P."/>
        </authorList>
    </citation>
    <scope>NUCLEOTIDE SEQUENCE [LARGE SCALE GENOMIC DNA]</scope>
    <source>
        <strain evidence="5 6">R12B</strain>
    </source>
</reference>
<evidence type="ECO:0000313" key="6">
    <source>
        <dbReference type="Proteomes" id="UP000051295"/>
    </source>
</evidence>
<dbReference type="STRING" id="1641875.XM53_14595"/>
<keyword evidence="2" id="KW-0238">DNA-binding</keyword>
<dbReference type="Proteomes" id="UP000051295">
    <property type="component" value="Unassembled WGS sequence"/>
</dbReference>
<dbReference type="PANTHER" id="PTHR43537">
    <property type="entry name" value="TRANSCRIPTIONAL REGULATOR, GNTR FAMILY"/>
    <property type="match status" value="1"/>
</dbReference>
<dbReference type="AlphaFoldDB" id="A0A0T5NRY2"/>
<evidence type="ECO:0000313" key="5">
    <source>
        <dbReference type="EMBL" id="KRS11705.1"/>
    </source>
</evidence>
<dbReference type="PRINTS" id="PR00035">
    <property type="entry name" value="HTHGNTR"/>
</dbReference>
<dbReference type="SMART" id="SM00895">
    <property type="entry name" value="FCD"/>
    <property type="match status" value="1"/>
</dbReference>
<organism evidence="5 6">
    <name type="scientific">Roseovarius atlanticus</name>
    <dbReference type="NCBI Taxonomy" id="1641875"/>
    <lineage>
        <taxon>Bacteria</taxon>
        <taxon>Pseudomonadati</taxon>
        <taxon>Pseudomonadota</taxon>
        <taxon>Alphaproteobacteria</taxon>
        <taxon>Rhodobacterales</taxon>
        <taxon>Roseobacteraceae</taxon>
        <taxon>Roseovarius</taxon>
    </lineage>
</organism>
<dbReference type="SUPFAM" id="SSF48008">
    <property type="entry name" value="GntR ligand-binding domain-like"/>
    <property type="match status" value="1"/>
</dbReference>
<evidence type="ECO:0000259" key="4">
    <source>
        <dbReference type="PROSITE" id="PS50949"/>
    </source>
</evidence>
<dbReference type="Gene3D" id="1.10.10.10">
    <property type="entry name" value="Winged helix-like DNA-binding domain superfamily/Winged helix DNA-binding domain"/>
    <property type="match status" value="1"/>
</dbReference>
<dbReference type="InterPro" id="IPR000524">
    <property type="entry name" value="Tscrpt_reg_HTH_GntR"/>
</dbReference>
<dbReference type="PROSITE" id="PS50949">
    <property type="entry name" value="HTH_GNTR"/>
    <property type="match status" value="1"/>
</dbReference>
<dbReference type="Gene3D" id="1.20.120.530">
    <property type="entry name" value="GntR ligand-binding domain-like"/>
    <property type="match status" value="1"/>
</dbReference>
<dbReference type="InterPro" id="IPR036388">
    <property type="entry name" value="WH-like_DNA-bd_sf"/>
</dbReference>
<comment type="caution">
    <text evidence="5">The sequence shown here is derived from an EMBL/GenBank/DDBJ whole genome shotgun (WGS) entry which is preliminary data.</text>
</comment>
<dbReference type="PANTHER" id="PTHR43537:SF49">
    <property type="entry name" value="TRANSCRIPTIONAL REGULATORY PROTEIN"/>
    <property type="match status" value="1"/>
</dbReference>
<dbReference type="InterPro" id="IPR008920">
    <property type="entry name" value="TF_FadR/GntR_C"/>
</dbReference>
<dbReference type="GO" id="GO:0003700">
    <property type="term" value="F:DNA-binding transcription factor activity"/>
    <property type="evidence" value="ECO:0007669"/>
    <property type="project" value="InterPro"/>
</dbReference>
<dbReference type="InterPro" id="IPR011711">
    <property type="entry name" value="GntR_C"/>
</dbReference>
<sequence length="231" mass="26449">MKLNPIDTSVTLKDHIYNRMREAILEMDIYSDSVDLRLDERSLADQLGVSRTPLREVLVRLEQEGLLEVRPRRGIFVQRKTLSDILEMIIAWAALESMAARLACERATDREISSLRTIAAKYSVSKTGADIAEYSDDNIRFHQKILEISGCELLSSMAENLFVHMHAVRRRSMAEVDRVPQSVADHMEIIEALESRDPDLAGTRVRDHTMRLHDHVREVWTRAGITKNKGE</sequence>
<keyword evidence="3" id="KW-0804">Transcription</keyword>
<feature type="domain" description="HTH gntR-type" evidence="4">
    <location>
        <begin position="10"/>
        <end position="80"/>
    </location>
</feature>
<gene>
    <name evidence="5" type="ORF">XM53_14595</name>
</gene>
<dbReference type="GO" id="GO:0003677">
    <property type="term" value="F:DNA binding"/>
    <property type="evidence" value="ECO:0007669"/>
    <property type="project" value="UniProtKB-KW"/>
</dbReference>
<keyword evidence="1" id="KW-0805">Transcription regulation</keyword>
<dbReference type="CDD" id="cd07377">
    <property type="entry name" value="WHTH_GntR"/>
    <property type="match status" value="1"/>
</dbReference>
<evidence type="ECO:0000256" key="3">
    <source>
        <dbReference type="ARBA" id="ARBA00023163"/>
    </source>
</evidence>
<dbReference type="Pfam" id="PF00392">
    <property type="entry name" value="GntR"/>
    <property type="match status" value="1"/>
</dbReference>
<dbReference type="EMBL" id="LAXJ01000017">
    <property type="protein sequence ID" value="KRS11705.1"/>
    <property type="molecule type" value="Genomic_DNA"/>
</dbReference>
<keyword evidence="6" id="KW-1185">Reference proteome</keyword>
<evidence type="ECO:0000256" key="2">
    <source>
        <dbReference type="ARBA" id="ARBA00023125"/>
    </source>
</evidence>
<dbReference type="OrthoDB" id="7834120at2"/>
<evidence type="ECO:0000256" key="1">
    <source>
        <dbReference type="ARBA" id="ARBA00023015"/>
    </source>
</evidence>
<dbReference type="SUPFAM" id="SSF46785">
    <property type="entry name" value="Winged helix' DNA-binding domain"/>
    <property type="match status" value="1"/>
</dbReference>
<dbReference type="PATRIC" id="fig|1641875.4.peg.723"/>